<protein>
    <recommendedName>
        <fullName evidence="1">Nudix hydrolase domain-containing protein</fullName>
    </recommendedName>
</protein>
<organism evidence="2">
    <name type="scientific">Rhodosorus marinus</name>
    <dbReference type="NCBI Taxonomy" id="101924"/>
    <lineage>
        <taxon>Eukaryota</taxon>
        <taxon>Rhodophyta</taxon>
        <taxon>Stylonematophyceae</taxon>
        <taxon>Stylonematales</taxon>
        <taxon>Stylonemataceae</taxon>
        <taxon>Rhodosorus</taxon>
    </lineage>
</organism>
<name>A0A7S0BNC4_9RHOD</name>
<evidence type="ECO:0000259" key="1">
    <source>
        <dbReference type="Pfam" id="PF00293"/>
    </source>
</evidence>
<proteinExistence type="predicted"/>
<evidence type="ECO:0000313" key="2">
    <source>
        <dbReference type="EMBL" id="CAD8398837.1"/>
    </source>
</evidence>
<dbReference type="InterPro" id="IPR000086">
    <property type="entry name" value="NUDIX_hydrolase_dom"/>
</dbReference>
<dbReference type="AlphaFoldDB" id="A0A7S0BNC4"/>
<dbReference type="SUPFAM" id="SSF55811">
    <property type="entry name" value="Nudix"/>
    <property type="match status" value="1"/>
</dbReference>
<dbReference type="InterPro" id="IPR015797">
    <property type="entry name" value="NUDIX_hydrolase-like_dom_sf"/>
</dbReference>
<sequence length="132" mass="14908">MIREYFPAQHKFHYGFPGGNVESKHGSPLSAIQAELEEEAGLYGGEWFPLLDVGRAAPQDKYQEDCLYMYLVVDSQVKETETSTDLEEIITIEHEVPISVVHDRIYKGELQANGIATFLLGLRHLKLLGYPV</sequence>
<dbReference type="Pfam" id="PF00293">
    <property type="entry name" value="NUDIX"/>
    <property type="match status" value="1"/>
</dbReference>
<dbReference type="Gene3D" id="3.90.79.10">
    <property type="entry name" value="Nucleoside Triphosphate Pyrophosphohydrolase"/>
    <property type="match status" value="1"/>
</dbReference>
<reference evidence="2" key="1">
    <citation type="submission" date="2021-01" db="EMBL/GenBank/DDBJ databases">
        <authorList>
            <person name="Corre E."/>
            <person name="Pelletier E."/>
            <person name="Niang G."/>
            <person name="Scheremetjew M."/>
            <person name="Finn R."/>
            <person name="Kale V."/>
            <person name="Holt S."/>
            <person name="Cochrane G."/>
            <person name="Meng A."/>
            <person name="Brown T."/>
            <person name="Cohen L."/>
        </authorList>
    </citation>
    <scope>NUCLEOTIDE SEQUENCE</scope>
    <source>
        <strain evidence="2">UTEX LB 2760</strain>
    </source>
</reference>
<gene>
    <name evidence="2" type="ORF">RMAR0315_LOCUS8829</name>
</gene>
<feature type="domain" description="Nudix hydrolase" evidence="1">
    <location>
        <begin position="8"/>
        <end position="98"/>
    </location>
</feature>
<dbReference type="EMBL" id="HBEK01016175">
    <property type="protein sequence ID" value="CAD8398837.1"/>
    <property type="molecule type" value="Transcribed_RNA"/>
</dbReference>
<accession>A0A7S0BNC4</accession>